<comment type="caution">
    <text evidence="3">The sequence shown here is derived from an EMBL/GenBank/DDBJ whole genome shotgun (WGS) entry which is preliminary data.</text>
</comment>
<dbReference type="Proteomes" id="UP000736787">
    <property type="component" value="Unassembled WGS sequence"/>
</dbReference>
<evidence type="ECO:0000313" key="2">
    <source>
        <dbReference type="EMBL" id="KAG2953487.1"/>
    </source>
</evidence>
<name>A0A8T1G9V7_9STRA</name>
<evidence type="ECO:0000313" key="1">
    <source>
        <dbReference type="EMBL" id="KAG2942770.1"/>
    </source>
</evidence>
<evidence type="ECO:0000313" key="3">
    <source>
        <dbReference type="EMBL" id="KAG2984176.1"/>
    </source>
</evidence>
<dbReference type="EMBL" id="RCMI01000015">
    <property type="protein sequence ID" value="KAG2942770.1"/>
    <property type="molecule type" value="Genomic_DNA"/>
</dbReference>
<organism evidence="3 4">
    <name type="scientific">Phytophthora cactorum</name>
    <dbReference type="NCBI Taxonomy" id="29920"/>
    <lineage>
        <taxon>Eukaryota</taxon>
        <taxon>Sar</taxon>
        <taxon>Stramenopiles</taxon>
        <taxon>Oomycota</taxon>
        <taxon>Peronosporomycetes</taxon>
        <taxon>Peronosporales</taxon>
        <taxon>Peronosporaceae</taxon>
        <taxon>Phytophthora</taxon>
    </lineage>
</organism>
<dbReference type="Proteomes" id="UP000697107">
    <property type="component" value="Unassembled WGS sequence"/>
</dbReference>
<proteinExistence type="predicted"/>
<dbReference type="EMBL" id="RCML01000239">
    <property type="protein sequence ID" value="KAG2984176.1"/>
    <property type="molecule type" value="Genomic_DNA"/>
</dbReference>
<accession>A0A8T1G9V7</accession>
<evidence type="ECO:0000313" key="4">
    <source>
        <dbReference type="Proteomes" id="UP000697107"/>
    </source>
</evidence>
<dbReference type="AlphaFoldDB" id="A0A8T1G9V7"/>
<sequence>MGATSSTSTVSNQATARRAYGCLAYTLMNNYSGTTACYLRAV</sequence>
<protein>
    <submittedName>
        <fullName evidence="3">Uncharacterized protein</fullName>
    </submittedName>
</protein>
<reference evidence="3" key="1">
    <citation type="submission" date="2018-10" db="EMBL/GenBank/DDBJ databases">
        <title>Effector identification in a new, highly contiguous assembly of the strawberry crown rot pathogen Phytophthora cactorum.</title>
        <authorList>
            <person name="Armitage A.D."/>
            <person name="Nellist C.F."/>
            <person name="Bates H."/>
            <person name="Vickerstaff R.J."/>
            <person name="Harrison R.J."/>
        </authorList>
    </citation>
    <scope>NUCLEOTIDE SEQUENCE</scope>
    <source>
        <strain evidence="1">4032</strain>
        <strain evidence="2">4040</strain>
        <strain evidence="3">P415</strain>
    </source>
</reference>
<dbReference type="Proteomes" id="UP000774804">
    <property type="component" value="Unassembled WGS sequence"/>
</dbReference>
<gene>
    <name evidence="1" type="ORF">PC115_g1257</name>
    <name evidence="2" type="ORF">PC117_g1935</name>
    <name evidence="3" type="ORF">PC118_g9017</name>
</gene>
<dbReference type="EMBL" id="RCMK01000024">
    <property type="protein sequence ID" value="KAG2953487.1"/>
    <property type="molecule type" value="Genomic_DNA"/>
</dbReference>